<dbReference type="RefSeq" id="WP_125074954.1">
    <property type="nucleotide sequence ID" value="NZ_CP053792.1"/>
</dbReference>
<keyword evidence="4" id="KW-1185">Reference proteome</keyword>
<feature type="transmembrane region" description="Helical" evidence="1">
    <location>
        <begin position="156"/>
        <end position="176"/>
    </location>
</feature>
<gene>
    <name evidence="3" type="ORF">FMV2238Y02_22380</name>
</gene>
<dbReference type="GO" id="GO:0042802">
    <property type="term" value="F:identical protein binding"/>
    <property type="evidence" value="ECO:0007669"/>
    <property type="project" value="TreeGrafter"/>
</dbReference>
<protein>
    <recommendedName>
        <fullName evidence="2">Sensor histidine kinase NatK-like C-terminal domain-containing protein</fullName>
    </recommendedName>
</protein>
<feature type="transmembrane region" description="Helical" evidence="1">
    <location>
        <begin position="196"/>
        <end position="212"/>
    </location>
</feature>
<evidence type="ECO:0000313" key="4">
    <source>
        <dbReference type="Proteomes" id="UP000280759"/>
    </source>
</evidence>
<feature type="domain" description="Sensor histidine kinase NatK-like C-terminal" evidence="2">
    <location>
        <begin position="342"/>
        <end position="442"/>
    </location>
</feature>
<dbReference type="Gene3D" id="3.30.565.10">
    <property type="entry name" value="Histidine kinase-like ATPase, C-terminal domain"/>
    <property type="match status" value="1"/>
</dbReference>
<feature type="transmembrane region" description="Helical" evidence="1">
    <location>
        <begin position="39"/>
        <end position="67"/>
    </location>
</feature>
<dbReference type="InterPro" id="IPR032834">
    <property type="entry name" value="NatK-like_C"/>
</dbReference>
<accession>A0A3P5Y7Q7</accession>
<dbReference type="EMBL" id="UXEP01000057">
    <property type="protein sequence ID" value="VDC43729.1"/>
    <property type="molecule type" value="Genomic_DNA"/>
</dbReference>
<dbReference type="SUPFAM" id="SSF55874">
    <property type="entry name" value="ATPase domain of HSP90 chaperone/DNA topoisomerase II/histidine kinase"/>
    <property type="match status" value="1"/>
</dbReference>
<evidence type="ECO:0000256" key="1">
    <source>
        <dbReference type="SAM" id="Phobius"/>
    </source>
</evidence>
<keyword evidence="1" id="KW-1133">Transmembrane helix</keyword>
<keyword evidence="1" id="KW-0472">Membrane</keyword>
<sequence>MAHSDYVFLFLSIIAYYMTELYIFSFLSDINLPIWKQLLVLALALFFNQFPYLSPLLIDPFLFLFILKQENHHISSLKSLFLAFAPSVFIDLLSRFIVIIIIPYIFLTNGFYVNHIVVDLLAYLMIFPSFAVINYLVGKDYKVIFQADYSMRSRNFYKILLIFIVAYYVDIFMILGFTDPFLHFDHSLLVPTSYKLLFLVFMLLLIYLLSYFNHRSKEYLKNELKKEQQTYVANLETYGKHLEKLYRDVRVFQNDYLDRLEQLGQAIKSGSISHIQTIYAKTVHEANDYWDDKHYNISKLGKIGISSIKSLLSAKIINAEKSGIALNVEVPDIIESTYISELDLLLLMSIFCDNAIEAALEAKEPRMSIAYFLLDDQQVFVVTNSTKGKVDISKVFEEGYSSKGSGRGIGLANAQRILQKYPQLGLRTKSYRKQFSQTLTIPKMEVN</sequence>
<dbReference type="PANTHER" id="PTHR40448">
    <property type="entry name" value="TWO-COMPONENT SENSOR HISTIDINE KINASE"/>
    <property type="match status" value="1"/>
</dbReference>
<dbReference type="Pfam" id="PF14501">
    <property type="entry name" value="HATPase_c_5"/>
    <property type="match status" value="1"/>
</dbReference>
<dbReference type="Proteomes" id="UP000280759">
    <property type="component" value="Unassembled WGS sequence"/>
</dbReference>
<dbReference type="PANTHER" id="PTHR40448:SF1">
    <property type="entry name" value="TWO-COMPONENT SENSOR HISTIDINE KINASE"/>
    <property type="match status" value="1"/>
</dbReference>
<organism evidence="3 4">
    <name type="scientific">Streptococcus canis</name>
    <dbReference type="NCBI Taxonomy" id="1329"/>
    <lineage>
        <taxon>Bacteria</taxon>
        <taxon>Bacillati</taxon>
        <taxon>Bacillota</taxon>
        <taxon>Bacilli</taxon>
        <taxon>Lactobacillales</taxon>
        <taxon>Streptococcaceae</taxon>
        <taxon>Streptococcus</taxon>
    </lineage>
</organism>
<evidence type="ECO:0000313" key="3">
    <source>
        <dbReference type="EMBL" id="VDC43729.1"/>
    </source>
</evidence>
<feature type="transmembrane region" description="Helical" evidence="1">
    <location>
        <begin position="112"/>
        <end position="136"/>
    </location>
</feature>
<proteinExistence type="predicted"/>
<reference evidence="3 4" key="1">
    <citation type="submission" date="2018-10" db="EMBL/GenBank/DDBJ databases">
        <authorList>
            <consortium name="Molecular Microbiology and Infection Unit (UMMI)"/>
            <person name="Machado M."/>
        </authorList>
    </citation>
    <scope>NUCLEOTIDE SEQUENCE [LARGE SCALE GENOMIC DNA]</scope>
    <source>
        <strain evidence="3">FMV2238.02</strain>
    </source>
</reference>
<dbReference type="AlphaFoldDB" id="A0A3P5Y7Q7"/>
<dbReference type="InterPro" id="IPR036890">
    <property type="entry name" value="HATPase_C_sf"/>
</dbReference>
<name>A0A3P5Y7Q7_STRCB</name>
<evidence type="ECO:0000259" key="2">
    <source>
        <dbReference type="Pfam" id="PF14501"/>
    </source>
</evidence>
<keyword evidence="1" id="KW-0812">Transmembrane</keyword>
<feature type="transmembrane region" description="Helical" evidence="1">
    <location>
        <begin position="7"/>
        <end position="27"/>
    </location>
</feature>
<feature type="transmembrane region" description="Helical" evidence="1">
    <location>
        <begin position="79"/>
        <end position="106"/>
    </location>
</feature>